<feature type="region of interest" description="Disordered" evidence="3">
    <location>
        <begin position="59"/>
        <end position="203"/>
    </location>
</feature>
<dbReference type="STRING" id="43041.A0A182JU53"/>
<evidence type="ECO:0000256" key="2">
    <source>
        <dbReference type="ARBA" id="ARBA00023242"/>
    </source>
</evidence>
<dbReference type="SUPFAM" id="SSF54160">
    <property type="entry name" value="Chromo domain-like"/>
    <property type="match status" value="1"/>
</dbReference>
<dbReference type="AlphaFoldDB" id="A0A182JU53"/>
<feature type="region of interest" description="Disordered" evidence="3">
    <location>
        <begin position="357"/>
        <end position="421"/>
    </location>
</feature>
<dbReference type="InterPro" id="IPR033773">
    <property type="entry name" value="CBX7_C"/>
</dbReference>
<dbReference type="GO" id="GO:0003682">
    <property type="term" value="F:chromatin binding"/>
    <property type="evidence" value="ECO:0007669"/>
    <property type="project" value="TreeGrafter"/>
</dbReference>
<feature type="compositionally biased region" description="Low complexity" evidence="3">
    <location>
        <begin position="139"/>
        <end position="149"/>
    </location>
</feature>
<feature type="domain" description="Chromo" evidence="4">
    <location>
        <begin position="10"/>
        <end position="68"/>
    </location>
</feature>
<feature type="region of interest" description="Disordered" evidence="3">
    <location>
        <begin position="477"/>
        <end position="501"/>
    </location>
</feature>
<dbReference type="InterPro" id="IPR016197">
    <property type="entry name" value="Chromo-like_dom_sf"/>
</dbReference>
<evidence type="ECO:0000313" key="5">
    <source>
        <dbReference type="EnsemblMetazoa" id="ACHR002035-PA"/>
    </source>
</evidence>
<dbReference type="Gene3D" id="2.40.50.40">
    <property type="match status" value="1"/>
</dbReference>
<reference evidence="6" key="1">
    <citation type="submission" date="2013-03" db="EMBL/GenBank/DDBJ databases">
        <title>The Genome Sequence of Anopheles christyi ACHKN1017.</title>
        <authorList>
            <consortium name="The Broad Institute Genomics Platform"/>
            <person name="Neafsey D.E."/>
            <person name="Besansky N."/>
            <person name="Walker B."/>
            <person name="Young S.K."/>
            <person name="Zeng Q."/>
            <person name="Gargeya S."/>
            <person name="Fitzgerald M."/>
            <person name="Haas B."/>
            <person name="Abouelleil A."/>
            <person name="Allen A.W."/>
            <person name="Alvarado L."/>
            <person name="Arachchi H.M."/>
            <person name="Berlin A.M."/>
            <person name="Chapman S.B."/>
            <person name="Gainer-Dewar J."/>
            <person name="Goldberg J."/>
            <person name="Griggs A."/>
            <person name="Gujja S."/>
            <person name="Hansen M."/>
            <person name="Howarth C."/>
            <person name="Imamovic A."/>
            <person name="Ireland A."/>
            <person name="Larimer J."/>
            <person name="McCowan C."/>
            <person name="Murphy C."/>
            <person name="Pearson M."/>
            <person name="Poon T.W."/>
            <person name="Priest M."/>
            <person name="Roberts A."/>
            <person name="Saif S."/>
            <person name="Shea T."/>
            <person name="Sisk P."/>
            <person name="Sykes S."/>
            <person name="Wortman J."/>
            <person name="Nusbaum C."/>
            <person name="Birren B."/>
        </authorList>
    </citation>
    <scope>NUCLEOTIDE SEQUENCE [LARGE SCALE GENOMIC DNA]</scope>
    <source>
        <strain evidence="6">ACHKN1017</strain>
    </source>
</reference>
<comment type="subcellular location">
    <subcellularLocation>
        <location evidence="1">Nucleus</location>
    </subcellularLocation>
</comment>
<evidence type="ECO:0000256" key="3">
    <source>
        <dbReference type="SAM" id="MobiDB-lite"/>
    </source>
</evidence>
<reference evidence="5" key="2">
    <citation type="submission" date="2020-05" db="UniProtKB">
        <authorList>
            <consortium name="EnsemblMetazoa"/>
        </authorList>
    </citation>
    <scope>IDENTIFICATION</scope>
    <source>
        <strain evidence="5">ACHKN1017</strain>
    </source>
</reference>
<evidence type="ECO:0000313" key="6">
    <source>
        <dbReference type="Proteomes" id="UP000075881"/>
    </source>
</evidence>
<dbReference type="InterPro" id="IPR023779">
    <property type="entry name" value="Chromodomain_CS"/>
</dbReference>
<dbReference type="GO" id="GO:0000122">
    <property type="term" value="P:negative regulation of transcription by RNA polymerase II"/>
    <property type="evidence" value="ECO:0007669"/>
    <property type="project" value="TreeGrafter"/>
</dbReference>
<dbReference type="InterPro" id="IPR017984">
    <property type="entry name" value="Chromo_dom_subgr"/>
</dbReference>
<evidence type="ECO:0000259" key="4">
    <source>
        <dbReference type="PROSITE" id="PS50013"/>
    </source>
</evidence>
<feature type="compositionally biased region" description="Basic residues" evidence="3">
    <location>
        <begin position="116"/>
        <end position="128"/>
    </location>
</feature>
<dbReference type="Pfam" id="PF17218">
    <property type="entry name" value="CBX7_C"/>
    <property type="match status" value="1"/>
</dbReference>
<dbReference type="Pfam" id="PF00385">
    <property type="entry name" value="Chromo"/>
    <property type="match status" value="1"/>
</dbReference>
<accession>A0A182JU53</accession>
<dbReference type="PANTHER" id="PTHR46389:SF3">
    <property type="entry name" value="POLYCOMB GROUP PROTEIN PC"/>
    <property type="match status" value="1"/>
</dbReference>
<dbReference type="InterPro" id="IPR052458">
    <property type="entry name" value="PcG_PRC1-like_component"/>
</dbReference>
<dbReference type="InterPro" id="IPR023780">
    <property type="entry name" value="Chromo_domain"/>
</dbReference>
<feature type="compositionally biased region" description="Basic and acidic residues" evidence="3">
    <location>
        <begin position="94"/>
        <end position="115"/>
    </location>
</feature>
<dbReference type="Proteomes" id="UP000075881">
    <property type="component" value="Unassembled WGS sequence"/>
</dbReference>
<feature type="compositionally biased region" description="Low complexity" evidence="3">
    <location>
        <begin position="367"/>
        <end position="389"/>
    </location>
</feature>
<organism evidence="5 6">
    <name type="scientific">Anopheles christyi</name>
    <dbReference type="NCBI Taxonomy" id="43041"/>
    <lineage>
        <taxon>Eukaryota</taxon>
        <taxon>Metazoa</taxon>
        <taxon>Ecdysozoa</taxon>
        <taxon>Arthropoda</taxon>
        <taxon>Hexapoda</taxon>
        <taxon>Insecta</taxon>
        <taxon>Pterygota</taxon>
        <taxon>Neoptera</taxon>
        <taxon>Endopterygota</taxon>
        <taxon>Diptera</taxon>
        <taxon>Nematocera</taxon>
        <taxon>Culicoidea</taxon>
        <taxon>Culicidae</taxon>
        <taxon>Anophelinae</taxon>
        <taxon>Anopheles</taxon>
    </lineage>
</organism>
<feature type="compositionally biased region" description="Low complexity" evidence="3">
    <location>
        <begin position="479"/>
        <end position="493"/>
    </location>
</feature>
<dbReference type="GO" id="GO:0035102">
    <property type="term" value="C:PRC1 complex"/>
    <property type="evidence" value="ECO:0007669"/>
    <property type="project" value="TreeGrafter"/>
</dbReference>
<dbReference type="EnsemblMetazoa" id="ACHR002035-RA">
    <property type="protein sequence ID" value="ACHR002035-PA"/>
    <property type="gene ID" value="ACHR002035"/>
</dbReference>
<feature type="region of interest" description="Disordered" evidence="3">
    <location>
        <begin position="221"/>
        <end position="251"/>
    </location>
</feature>
<keyword evidence="2" id="KW-0539">Nucleus</keyword>
<dbReference type="CDD" id="cd18644">
    <property type="entry name" value="CD_polycomb"/>
    <property type="match status" value="1"/>
</dbReference>
<dbReference type="InterPro" id="IPR000953">
    <property type="entry name" value="Chromo/chromo_shadow_dom"/>
</dbReference>
<dbReference type="PANTHER" id="PTHR46389">
    <property type="entry name" value="POLYCOMB GROUP PROTEIN PC"/>
    <property type="match status" value="1"/>
</dbReference>
<protein>
    <recommendedName>
        <fullName evidence="4">Chromo domain-containing protein</fullName>
    </recommendedName>
</protein>
<keyword evidence="6" id="KW-1185">Reference proteome</keyword>
<dbReference type="PROSITE" id="PS50013">
    <property type="entry name" value="CHROMO_2"/>
    <property type="match status" value="1"/>
</dbReference>
<dbReference type="SMART" id="SM00298">
    <property type="entry name" value="CHROMO"/>
    <property type="match status" value="1"/>
</dbReference>
<name>A0A182JU53_9DIPT</name>
<feature type="compositionally biased region" description="Low complexity" evidence="3">
    <location>
        <begin position="398"/>
        <end position="421"/>
    </location>
</feature>
<feature type="compositionally biased region" description="Low complexity" evidence="3">
    <location>
        <begin position="158"/>
        <end position="169"/>
    </location>
</feature>
<dbReference type="PRINTS" id="PR00504">
    <property type="entry name" value="CHROMODOMAIN"/>
</dbReference>
<evidence type="ECO:0000256" key="1">
    <source>
        <dbReference type="ARBA" id="ARBA00004123"/>
    </source>
</evidence>
<proteinExistence type="predicted"/>
<sequence>MENGSDDRVYAAEKIMKKRIRAGKAEYHVKWKGWSQRHNTWEPEENILDQRLIEIFEKSVRGSSTPKRKKKAIIEDSDDDELPSSTMSPTPEPEPLKKEERKDASTSRKDRDDKQLHHHHHHHHHHHQAGVSKKEKEAVNVSSSNSNNSGMEGAKRNSSISPIHHSSPSTKVEKSTTSGHLTSAAAEPTIATGGTGVTGTVAAGMQPLPSLKISISAERSELGNDHDTNSNSSDDQPLSHKDVIGTKRKAEVLSKGGKVGVTIKTSSPGDESPSTLLKAQRLEASPLSGAAGPAVATGSTVAPISTNFGKLDMKAAAPLSPDTPASRPESNIPPPAEANAQLPGGAAAVVAVGGLPAGREEGNPLEGQVAGQQAQQHQQQPGAANGANARLHHDAFPLSNGNGNNTNNNNNLNNNNNNSINKHVSTLTLSPRAAPPRLWLPKAQTTNQVFITDVTVNLETVTIRECKTEEGFFKTRDMQQQQQQQQQEQQQHQRVGDLLSN</sequence>
<dbReference type="PROSITE" id="PS00598">
    <property type="entry name" value="CHROMO_1"/>
    <property type="match status" value="1"/>
</dbReference>
<dbReference type="GO" id="GO:0000785">
    <property type="term" value="C:chromatin"/>
    <property type="evidence" value="ECO:0007669"/>
    <property type="project" value="TreeGrafter"/>
</dbReference>
<dbReference type="VEuPathDB" id="VectorBase:ACHR002035"/>
<feature type="compositionally biased region" description="Basic and acidic residues" evidence="3">
    <location>
        <begin position="237"/>
        <end position="251"/>
    </location>
</feature>